<evidence type="ECO:0000256" key="1">
    <source>
        <dbReference type="SAM" id="MobiDB-lite"/>
    </source>
</evidence>
<dbReference type="InterPro" id="IPR025419">
    <property type="entry name" value="DUF4142"/>
</dbReference>
<feature type="domain" description="DUF4142" evidence="2">
    <location>
        <begin position="49"/>
        <end position="184"/>
    </location>
</feature>
<evidence type="ECO:0000313" key="4">
    <source>
        <dbReference type="Proteomes" id="UP000251889"/>
    </source>
</evidence>
<sequence length="194" mass="21932">MRKLLYVIPVVATMMFAACENKKDQSTEDSNEAATEANDEKFQTNEAEKDADFIAEAVASNIAEIELAQLGVQRSDNADIKEIGKTLENEHNKLLKNLQDLAAKKTISIPAAGEDNDRKKIENLNKEDDIKDFNKEWCKELVDRHESTIEKFEKRLQDTADPDIKAFINESLPELRSHLAKVKACHERMADASK</sequence>
<gene>
    <name evidence="3" type="ORF">DQQ10_08960</name>
</gene>
<comment type="caution">
    <text evidence="3">The sequence shown here is derived from an EMBL/GenBank/DDBJ whole genome shotgun (WGS) entry which is preliminary data.</text>
</comment>
<reference evidence="3 4" key="1">
    <citation type="submission" date="2018-06" db="EMBL/GenBank/DDBJ databases">
        <title>Chryseolinea flavus sp. nov., a member of the phylum Bacteroidetes isolated from soil.</title>
        <authorList>
            <person name="Li Y."/>
            <person name="Wang J."/>
        </authorList>
    </citation>
    <scope>NUCLEOTIDE SEQUENCE [LARGE SCALE GENOMIC DNA]</scope>
    <source>
        <strain evidence="3 4">SDU1-6</strain>
    </source>
</reference>
<dbReference type="PROSITE" id="PS51257">
    <property type="entry name" value="PROKAR_LIPOPROTEIN"/>
    <property type="match status" value="1"/>
</dbReference>
<evidence type="ECO:0000313" key="3">
    <source>
        <dbReference type="EMBL" id="RAW01765.1"/>
    </source>
</evidence>
<dbReference type="PANTHER" id="PTHR38593">
    <property type="entry name" value="BLR2558 PROTEIN"/>
    <property type="match status" value="1"/>
</dbReference>
<dbReference type="Pfam" id="PF13628">
    <property type="entry name" value="DUF4142"/>
    <property type="match status" value="1"/>
</dbReference>
<accession>A0A364Y6A4</accession>
<proteinExistence type="predicted"/>
<dbReference type="AlphaFoldDB" id="A0A364Y6A4"/>
<dbReference type="EMBL" id="QMFY01000003">
    <property type="protein sequence ID" value="RAW01765.1"/>
    <property type="molecule type" value="Genomic_DNA"/>
</dbReference>
<name>A0A364Y6A4_9BACT</name>
<organism evidence="3 4">
    <name type="scientific">Pseudochryseolinea flava</name>
    <dbReference type="NCBI Taxonomy" id="2059302"/>
    <lineage>
        <taxon>Bacteria</taxon>
        <taxon>Pseudomonadati</taxon>
        <taxon>Bacteroidota</taxon>
        <taxon>Cytophagia</taxon>
        <taxon>Cytophagales</taxon>
        <taxon>Fulvivirgaceae</taxon>
        <taxon>Pseudochryseolinea</taxon>
    </lineage>
</organism>
<dbReference type="RefSeq" id="WP_112746505.1">
    <property type="nucleotide sequence ID" value="NZ_QMFY01000003.1"/>
</dbReference>
<dbReference type="OrthoDB" id="883203at2"/>
<dbReference type="Gene3D" id="1.20.1260.10">
    <property type="match status" value="1"/>
</dbReference>
<protein>
    <recommendedName>
        <fullName evidence="2">DUF4142 domain-containing protein</fullName>
    </recommendedName>
</protein>
<evidence type="ECO:0000259" key="2">
    <source>
        <dbReference type="Pfam" id="PF13628"/>
    </source>
</evidence>
<dbReference type="Proteomes" id="UP000251889">
    <property type="component" value="Unassembled WGS sequence"/>
</dbReference>
<keyword evidence="4" id="KW-1185">Reference proteome</keyword>
<dbReference type="PANTHER" id="PTHR38593:SF1">
    <property type="entry name" value="BLR2558 PROTEIN"/>
    <property type="match status" value="1"/>
</dbReference>
<feature type="region of interest" description="Disordered" evidence="1">
    <location>
        <begin position="22"/>
        <end position="46"/>
    </location>
</feature>
<dbReference type="InterPro" id="IPR012347">
    <property type="entry name" value="Ferritin-like"/>
</dbReference>